<sequence length="453" mass="47631">MAADRKPNSALADVIAESGATYYALAREIRSVAAEAGQRLSTGPSAVAYWVAGGTPSGQTPFYIAEALTRRTKRRVTVAEIGLGSAVTGGVLEADPLAAVADLGRSVMQRRRDFLGAAFTASAVGLPLAYDHEAVAATLRAAEAGGSVGPAEVATVRQLTETFRSADERMGGGHGLTTVTAYLTDTVAPMLTARFPSAAVRSDAFGAAAQLACLVGWKHHDLGREGAAQRYYLLGYQLACEADPNGHAAWMMRALTHQALDLGHPRSCPELAEAALHRASGKVDRQTEALLLVTCARAYGAGGQRARAARALLAAEDAVTDTREPVPAYAAASGPVAATVASHMGKTLTAMKDHAAAERHYRRSLAGRAPGTYQLKHGLTLANLGKAVAGQHRHEEAVGLWARSLDFMGGVVSDRNRQAVREIQAAAARYRKRGVTRAANLNQRATELLSNHT</sequence>
<dbReference type="EMBL" id="JAJAUY010000001">
    <property type="protein sequence ID" value="MCB5177893.1"/>
    <property type="molecule type" value="Genomic_DNA"/>
</dbReference>
<dbReference type="Pfam" id="PF13424">
    <property type="entry name" value="TPR_12"/>
    <property type="match status" value="1"/>
</dbReference>
<dbReference type="SUPFAM" id="SSF48452">
    <property type="entry name" value="TPR-like"/>
    <property type="match status" value="1"/>
</dbReference>
<accession>A0ABS8AZV9</accession>
<comment type="caution">
    <text evidence="1">The sequence shown here is derived from an EMBL/GenBank/DDBJ whole genome shotgun (WGS) entry which is preliminary data.</text>
</comment>
<dbReference type="InterPro" id="IPR011990">
    <property type="entry name" value="TPR-like_helical_dom_sf"/>
</dbReference>
<name>A0ABS8AZV9_9ACTN</name>
<evidence type="ECO:0000313" key="2">
    <source>
        <dbReference type="Proteomes" id="UP001199054"/>
    </source>
</evidence>
<gene>
    <name evidence="1" type="ORF">LG632_00585</name>
</gene>
<protein>
    <submittedName>
        <fullName evidence="1">Tetratricopeptide repeat protein</fullName>
    </submittedName>
</protein>
<dbReference type="RefSeq" id="WP_226724290.1">
    <property type="nucleotide sequence ID" value="NZ_JAJAUY010000001.1"/>
</dbReference>
<dbReference type="Gene3D" id="1.25.40.10">
    <property type="entry name" value="Tetratricopeptide repeat domain"/>
    <property type="match status" value="1"/>
</dbReference>
<organism evidence="1 2">
    <name type="scientific">Streptomyces antimicrobicus</name>
    <dbReference type="NCBI Taxonomy" id="2883108"/>
    <lineage>
        <taxon>Bacteria</taxon>
        <taxon>Bacillati</taxon>
        <taxon>Actinomycetota</taxon>
        <taxon>Actinomycetes</taxon>
        <taxon>Kitasatosporales</taxon>
        <taxon>Streptomycetaceae</taxon>
        <taxon>Streptomyces</taxon>
    </lineage>
</organism>
<keyword evidence="2" id="KW-1185">Reference proteome</keyword>
<proteinExistence type="predicted"/>
<dbReference type="Proteomes" id="UP001199054">
    <property type="component" value="Unassembled WGS sequence"/>
</dbReference>
<reference evidence="1 2" key="1">
    <citation type="submission" date="2021-10" db="EMBL/GenBank/DDBJ databases">
        <title>Streptomyces sp. strain SMC 277, a novel streptomycete isolated from soil.</title>
        <authorList>
            <person name="Chanama M."/>
        </authorList>
    </citation>
    <scope>NUCLEOTIDE SEQUENCE [LARGE SCALE GENOMIC DNA]</scope>
    <source>
        <strain evidence="1 2">SMC 277</strain>
    </source>
</reference>
<evidence type="ECO:0000313" key="1">
    <source>
        <dbReference type="EMBL" id="MCB5177893.1"/>
    </source>
</evidence>